<protein>
    <recommendedName>
        <fullName evidence="3">DDE Tnp4 domain-containing protein</fullName>
    </recommendedName>
</protein>
<dbReference type="AlphaFoldDB" id="A0A388LZ85"/>
<dbReference type="Pfam" id="PF13359">
    <property type="entry name" value="DDE_Tnp_4"/>
    <property type="match status" value="1"/>
</dbReference>
<evidence type="ECO:0000256" key="2">
    <source>
        <dbReference type="ARBA" id="ARBA00022723"/>
    </source>
</evidence>
<keyword evidence="2" id="KW-0479">Metal-binding</keyword>
<proteinExistence type="predicted"/>
<dbReference type="InterPro" id="IPR027806">
    <property type="entry name" value="HARBI1_dom"/>
</dbReference>
<dbReference type="GO" id="GO:0046872">
    <property type="term" value="F:metal ion binding"/>
    <property type="evidence" value="ECO:0007669"/>
    <property type="project" value="UniProtKB-KW"/>
</dbReference>
<comment type="cofactor">
    <cofactor evidence="1">
        <name>a divalent metal cation</name>
        <dbReference type="ChEBI" id="CHEBI:60240"/>
    </cofactor>
</comment>
<name>A0A388LZ85_CHABU</name>
<evidence type="ECO:0000256" key="1">
    <source>
        <dbReference type="ARBA" id="ARBA00001968"/>
    </source>
</evidence>
<gene>
    <name evidence="4" type="ORF">CBR_g45577</name>
</gene>
<dbReference type="EMBL" id="BFEA01000618">
    <property type="protein sequence ID" value="GBG87519.1"/>
    <property type="molecule type" value="Genomic_DNA"/>
</dbReference>
<accession>A0A388LZ85</accession>
<dbReference type="STRING" id="69332.A0A388LZ85"/>
<keyword evidence="5" id="KW-1185">Reference proteome</keyword>
<evidence type="ECO:0000313" key="5">
    <source>
        <dbReference type="Proteomes" id="UP000265515"/>
    </source>
</evidence>
<evidence type="ECO:0000259" key="3">
    <source>
        <dbReference type="Pfam" id="PF13359"/>
    </source>
</evidence>
<sequence length="203" mass="22596">MMVGCGEGHRAAWSATEKTVVTAAAIAVVICNQVQRAAGRMKVVVDLDLRVIDVLAGYPGSCHDIGVIQLSSPSRRPKEGTLFHGPPVTLSGGLRTNRYILGDNGYPPSEWVVVSYRGINQHPVEERFDTKQKVARGVVERTFGRLTGMWTLFLRTHKTNLDTLLQQFTIVCILQNLHNILLDAGIEFDENLLWETDENGVWR</sequence>
<dbReference type="Gramene" id="GBG87519">
    <property type="protein sequence ID" value="GBG87519"/>
    <property type="gene ID" value="CBR_g45577"/>
</dbReference>
<dbReference type="OrthoDB" id="10062286at2759"/>
<feature type="domain" description="DDE Tnp4" evidence="3">
    <location>
        <begin position="40"/>
        <end position="176"/>
    </location>
</feature>
<comment type="caution">
    <text evidence="4">The sequence shown here is derived from an EMBL/GenBank/DDBJ whole genome shotgun (WGS) entry which is preliminary data.</text>
</comment>
<evidence type="ECO:0000313" key="4">
    <source>
        <dbReference type="EMBL" id="GBG87519.1"/>
    </source>
</evidence>
<reference evidence="4 5" key="1">
    <citation type="journal article" date="2018" name="Cell">
        <title>The Chara Genome: Secondary Complexity and Implications for Plant Terrestrialization.</title>
        <authorList>
            <person name="Nishiyama T."/>
            <person name="Sakayama H."/>
            <person name="Vries J.D."/>
            <person name="Buschmann H."/>
            <person name="Saint-Marcoux D."/>
            <person name="Ullrich K.K."/>
            <person name="Haas F.B."/>
            <person name="Vanderstraeten L."/>
            <person name="Becker D."/>
            <person name="Lang D."/>
            <person name="Vosolsobe S."/>
            <person name="Rombauts S."/>
            <person name="Wilhelmsson P.K.I."/>
            <person name="Janitza P."/>
            <person name="Kern R."/>
            <person name="Heyl A."/>
            <person name="Rumpler F."/>
            <person name="Villalobos L.I.A.C."/>
            <person name="Clay J.M."/>
            <person name="Skokan R."/>
            <person name="Toyoda A."/>
            <person name="Suzuki Y."/>
            <person name="Kagoshima H."/>
            <person name="Schijlen E."/>
            <person name="Tajeshwar N."/>
            <person name="Catarino B."/>
            <person name="Hetherington A.J."/>
            <person name="Saltykova A."/>
            <person name="Bonnot C."/>
            <person name="Breuninger H."/>
            <person name="Symeonidi A."/>
            <person name="Radhakrishnan G.V."/>
            <person name="Van Nieuwerburgh F."/>
            <person name="Deforce D."/>
            <person name="Chang C."/>
            <person name="Karol K.G."/>
            <person name="Hedrich R."/>
            <person name="Ulvskov P."/>
            <person name="Glockner G."/>
            <person name="Delwiche C.F."/>
            <person name="Petrasek J."/>
            <person name="Van de Peer Y."/>
            <person name="Friml J."/>
            <person name="Beilby M."/>
            <person name="Dolan L."/>
            <person name="Kohara Y."/>
            <person name="Sugano S."/>
            <person name="Fujiyama A."/>
            <person name="Delaux P.-M."/>
            <person name="Quint M."/>
            <person name="TheiBen G."/>
            <person name="Hagemann M."/>
            <person name="Harholt J."/>
            <person name="Dunand C."/>
            <person name="Zachgo S."/>
            <person name="Langdale J."/>
            <person name="Maumus F."/>
            <person name="Straeten D.V.D."/>
            <person name="Gould S.B."/>
            <person name="Rensing S.A."/>
        </authorList>
    </citation>
    <scope>NUCLEOTIDE SEQUENCE [LARGE SCALE GENOMIC DNA]</scope>
    <source>
        <strain evidence="4 5">S276</strain>
    </source>
</reference>
<organism evidence="4 5">
    <name type="scientific">Chara braunii</name>
    <name type="common">Braun's stonewort</name>
    <dbReference type="NCBI Taxonomy" id="69332"/>
    <lineage>
        <taxon>Eukaryota</taxon>
        <taxon>Viridiplantae</taxon>
        <taxon>Streptophyta</taxon>
        <taxon>Charophyceae</taxon>
        <taxon>Charales</taxon>
        <taxon>Characeae</taxon>
        <taxon>Chara</taxon>
    </lineage>
</organism>
<dbReference type="Proteomes" id="UP000265515">
    <property type="component" value="Unassembled WGS sequence"/>
</dbReference>